<reference evidence="2" key="2">
    <citation type="journal article" date="2021" name="Sci. Rep.">
        <title>The distribution of antibiotic resistance genes in chicken gut microbiota commensals.</title>
        <authorList>
            <person name="Juricova H."/>
            <person name="Matiasovicova J."/>
            <person name="Kubasova T."/>
            <person name="Cejkova D."/>
            <person name="Rychlik I."/>
        </authorList>
    </citation>
    <scope>NUCLEOTIDE SEQUENCE</scope>
    <source>
        <strain evidence="2">An420c</strain>
    </source>
</reference>
<keyword evidence="3" id="KW-1185">Reference proteome</keyword>
<dbReference type="RefSeq" id="WP_204907871.1">
    <property type="nucleotide sequence ID" value="NZ_JACJLV010000003.1"/>
</dbReference>
<feature type="region of interest" description="Disordered" evidence="1">
    <location>
        <begin position="1"/>
        <end position="61"/>
    </location>
</feature>
<accession>A0A938X0K0</accession>
<comment type="caution">
    <text evidence="2">The sequence shown here is derived from an EMBL/GenBank/DDBJ whole genome shotgun (WGS) entry which is preliminary data.</text>
</comment>
<reference evidence="2" key="1">
    <citation type="submission" date="2020-08" db="EMBL/GenBank/DDBJ databases">
        <authorList>
            <person name="Cejkova D."/>
            <person name="Kubasova T."/>
            <person name="Jahodarova E."/>
            <person name="Rychlik I."/>
        </authorList>
    </citation>
    <scope>NUCLEOTIDE SEQUENCE</scope>
    <source>
        <strain evidence="2">An420c</strain>
    </source>
</reference>
<name>A0A938X0K0_9CLOT</name>
<evidence type="ECO:0000313" key="2">
    <source>
        <dbReference type="EMBL" id="MBM6825808.1"/>
    </source>
</evidence>
<evidence type="ECO:0000313" key="3">
    <source>
        <dbReference type="Proteomes" id="UP000713880"/>
    </source>
</evidence>
<evidence type="ECO:0000256" key="1">
    <source>
        <dbReference type="SAM" id="MobiDB-lite"/>
    </source>
</evidence>
<dbReference type="Proteomes" id="UP000713880">
    <property type="component" value="Unassembled WGS sequence"/>
</dbReference>
<gene>
    <name evidence="2" type="ORF">H6A13_01640</name>
</gene>
<dbReference type="EMBL" id="JACJLV010000003">
    <property type="protein sequence ID" value="MBM6825808.1"/>
    <property type="molecule type" value="Genomic_DNA"/>
</dbReference>
<proteinExistence type="predicted"/>
<sequence length="61" mass="7413">MIEGREADAGAKRNDQGTDREKHRNKERHFASNTEWNDRKRFHPEDRRRKRNEIYSKCLDG</sequence>
<organism evidence="2 3">
    <name type="scientific">Mordavella massiliensis</name>
    <dbReference type="NCBI Taxonomy" id="1871024"/>
    <lineage>
        <taxon>Bacteria</taxon>
        <taxon>Bacillati</taxon>
        <taxon>Bacillota</taxon>
        <taxon>Clostridia</taxon>
        <taxon>Eubacteriales</taxon>
        <taxon>Clostridiaceae</taxon>
        <taxon>Mordavella</taxon>
    </lineage>
</organism>
<feature type="compositionally biased region" description="Basic and acidic residues" evidence="1">
    <location>
        <begin position="1"/>
        <end position="47"/>
    </location>
</feature>
<dbReference type="AlphaFoldDB" id="A0A938X0K0"/>
<protein>
    <submittedName>
        <fullName evidence="2">Uncharacterized protein</fullName>
    </submittedName>
</protein>